<dbReference type="Proteomes" id="UP000199524">
    <property type="component" value="Chromosome I"/>
</dbReference>
<keyword evidence="4" id="KW-1185">Reference proteome</keyword>
<dbReference type="AlphaFoldDB" id="A0A1H1ZCA4"/>
<evidence type="ECO:0000313" key="2">
    <source>
        <dbReference type="EMBL" id="SEI18207.1"/>
    </source>
</evidence>
<name>A0A1H1ZCA4_9PSED</name>
<organism evidence="1 4">
    <name type="scientific">Pseudomonas asplenii</name>
    <dbReference type="NCBI Taxonomy" id="53407"/>
    <lineage>
        <taxon>Bacteria</taxon>
        <taxon>Pseudomonadati</taxon>
        <taxon>Pseudomonadota</taxon>
        <taxon>Gammaproteobacteria</taxon>
        <taxon>Pseudomonadales</taxon>
        <taxon>Pseudomonadaceae</taxon>
        <taxon>Pseudomonas</taxon>
    </lineage>
</organism>
<gene>
    <name evidence="2" type="ORF">SAMN05216581_3580</name>
    <name evidence="1" type="ORF">SAMN05216598_4957</name>
</gene>
<dbReference type="EMBL" id="LT629777">
    <property type="protein sequence ID" value="SDT30826.1"/>
    <property type="molecule type" value="Genomic_DNA"/>
</dbReference>
<reference evidence="1 3" key="1">
    <citation type="submission" date="2016-10" db="EMBL/GenBank/DDBJ databases">
        <authorList>
            <person name="de Groot N.N."/>
        </authorList>
    </citation>
    <scope>NUCLEOTIDE SEQUENCE [LARGE SCALE GENOMIC DNA]</scope>
    <source>
        <strain evidence="1">ATCC 23835</strain>
        <strain evidence="2 3">LMG 2158</strain>
    </source>
</reference>
<sequence>MKDIIESFLKCQRDAFPQRINLFRDLTDHPDARAASH</sequence>
<accession>A0A1H6P154</accession>
<evidence type="ECO:0000313" key="1">
    <source>
        <dbReference type="EMBL" id="SDT30826.1"/>
    </source>
</evidence>
<proteinExistence type="predicted"/>
<evidence type="ECO:0000313" key="3">
    <source>
        <dbReference type="Proteomes" id="UP000182272"/>
    </source>
</evidence>
<dbReference type="EMBL" id="LT629972">
    <property type="protein sequence ID" value="SEI18207.1"/>
    <property type="molecule type" value="Genomic_DNA"/>
</dbReference>
<dbReference type="Proteomes" id="UP000182272">
    <property type="component" value="Chromosome I"/>
</dbReference>
<reference evidence="4" key="2">
    <citation type="submission" date="2016-10" db="EMBL/GenBank/DDBJ databases">
        <authorList>
            <person name="Varghese N."/>
            <person name="Submissions S."/>
        </authorList>
    </citation>
    <scope>NUCLEOTIDE SEQUENCE [LARGE SCALE GENOMIC DNA]</scope>
    <source>
        <strain evidence="4">ATCC 23835</strain>
    </source>
</reference>
<evidence type="ECO:0000313" key="4">
    <source>
        <dbReference type="Proteomes" id="UP000199524"/>
    </source>
</evidence>
<protein>
    <submittedName>
        <fullName evidence="1">Carbonic anhydrase</fullName>
    </submittedName>
</protein>
<accession>A0A1H1ZCA4</accession>